<dbReference type="RefSeq" id="WP_160333279.1">
    <property type="nucleotide sequence ID" value="NZ_WSRS01000080.1"/>
</dbReference>
<evidence type="ECO:0000256" key="3">
    <source>
        <dbReference type="ARBA" id="ARBA00008346"/>
    </source>
</evidence>
<dbReference type="InterPro" id="IPR022805">
    <property type="entry name" value="PEP_COase_bac/pln-type"/>
</dbReference>
<dbReference type="NCBIfam" id="NF000584">
    <property type="entry name" value="PRK00009.1"/>
    <property type="match status" value="1"/>
</dbReference>
<gene>
    <name evidence="10" type="primary">ppc</name>
    <name evidence="13" type="ORF">E5983_07675</name>
</gene>
<proteinExistence type="inferred from homology"/>
<comment type="cofactor">
    <cofactor evidence="1 10">
        <name>Mg(2+)</name>
        <dbReference type="ChEBI" id="CHEBI:18420"/>
    </cofactor>
</comment>
<dbReference type="GO" id="GO:0006099">
    <property type="term" value="P:tricarboxylic acid cycle"/>
    <property type="evidence" value="ECO:0007669"/>
    <property type="project" value="InterPro"/>
</dbReference>
<comment type="catalytic activity">
    <reaction evidence="9 10">
        <text>oxaloacetate + phosphate = phosphoenolpyruvate + hydrogencarbonate</text>
        <dbReference type="Rhea" id="RHEA:28370"/>
        <dbReference type="ChEBI" id="CHEBI:16452"/>
        <dbReference type="ChEBI" id="CHEBI:17544"/>
        <dbReference type="ChEBI" id="CHEBI:43474"/>
        <dbReference type="ChEBI" id="CHEBI:58702"/>
        <dbReference type="EC" id="4.1.1.31"/>
    </reaction>
</comment>
<keyword evidence="8 10" id="KW-0120">Carbon dioxide fixation</keyword>
<sequence>MEKLEYQVSAAAIAEDAQELTRMVNQIVVAAYGPGVLDEIAQVKNWVVAGADQAIAAYLKDLELERMALLVRYFAVVPLLINIAEDVDLEVTIQRRNNLQEDYLGKLSQAVARMAQMENAQTLLEDLQVVPVLTAHPTQVQRKSLLDLMSQIHDLLKQKRMALPGDLNQAEWEEELNRYLETILQTDLIREQKLTVTNEIVNAMAYYRSSLLEAVPRLTQTYRELAQEQGLSVPNSKPISMGMWIGGDRDGNPFVTADTLKESARVQQEVLFDFYLQTLNKLYRDYSVSLNLTQVSAEVEQLASLSQDNSIFREKEPYRRALSWIRDRLLKTQRDMQDFLGRAENLDVTLAGKDLIRIQQQRDWETVPAYASAAEFRAELQQVQDSLLTFGQQHLASGKLSQLLTTVEVFGFYLASIDLRQDSSMHEACVAELLATAGLVDDYASKTENQKVALLLQLLTEDPRPLSAPTLPKSDLLAKELAIFKMAAKLKDVLGEEVIRQSIISHATSVSDLLELATLLKEVGLLNRESTRLQLVPLFETIEDLEASRQTMQDYLSLDLVQKWIASQNGYQEIMLGYSDSNKDGGYLSSVWSLYQAQEDLQKLGQEFGIKVTFFHGRGGTVGRGGGPTYEAIIAQPLESIRDRLRLTEQGEVIANKYGNQEAAYYNLEMLLSASLDRMLNLEAELSVEQRETYGRVMNHLVQSSYQAYRQLVFENPAFYDFFFEASPIAEISSLNIGSRPAARKTITEISGLRAIPWVFSWSQNRMMLPGWYGVGQAFQTLIAEDPEWLDILREMYQNWPFFRGLLSNVDMVLAKSNMTIAAHYLDLVKDPEVAAVYDLILAEWHKTKESVLLIEERDELLADNSYLSNSLSYRMPYFDVLNYVQVELIRRKREGNLPASADSLIATTINGIATGLRNSG</sequence>
<dbReference type="GO" id="GO:0006107">
    <property type="term" value="P:oxaloacetate metabolic process"/>
    <property type="evidence" value="ECO:0007669"/>
    <property type="project" value="UniProtKB-UniRule"/>
</dbReference>
<dbReference type="PROSITE" id="PS00393">
    <property type="entry name" value="PEPCASE_2"/>
    <property type="match status" value="1"/>
</dbReference>
<dbReference type="GO" id="GO:0000287">
    <property type="term" value="F:magnesium ion binding"/>
    <property type="evidence" value="ECO:0007669"/>
    <property type="project" value="UniProtKB-UniRule"/>
</dbReference>
<evidence type="ECO:0000256" key="7">
    <source>
        <dbReference type="ARBA" id="ARBA00023239"/>
    </source>
</evidence>
<evidence type="ECO:0000256" key="2">
    <source>
        <dbReference type="ARBA" id="ARBA00003670"/>
    </source>
</evidence>
<evidence type="ECO:0000256" key="1">
    <source>
        <dbReference type="ARBA" id="ARBA00001946"/>
    </source>
</evidence>
<comment type="similarity">
    <text evidence="3 10">Belongs to the PEPCase type 1 family.</text>
</comment>
<name>A0A7X3GB30_9STRE</name>
<evidence type="ECO:0000313" key="14">
    <source>
        <dbReference type="Proteomes" id="UP000461595"/>
    </source>
</evidence>
<reference evidence="13 14" key="1">
    <citation type="submission" date="2019-12" db="EMBL/GenBank/DDBJ databases">
        <title>Microbes associate with the intestines of laboratory mice.</title>
        <authorList>
            <person name="Navarre W."/>
            <person name="Wong E."/>
        </authorList>
    </citation>
    <scope>NUCLEOTIDE SEQUENCE [LARGE SCALE GENOMIC DNA]</scope>
    <source>
        <strain evidence="13 14">NM51_B2-22</strain>
    </source>
</reference>
<dbReference type="SUPFAM" id="SSF51621">
    <property type="entry name" value="Phosphoenolpyruvate/pyruvate domain"/>
    <property type="match status" value="1"/>
</dbReference>
<accession>A0A7X3GB30</accession>
<evidence type="ECO:0000256" key="9">
    <source>
        <dbReference type="ARBA" id="ARBA00048995"/>
    </source>
</evidence>
<dbReference type="AlphaFoldDB" id="A0A7X3GB30"/>
<dbReference type="GO" id="GO:0005829">
    <property type="term" value="C:cytosol"/>
    <property type="evidence" value="ECO:0007669"/>
    <property type="project" value="TreeGrafter"/>
</dbReference>
<evidence type="ECO:0000256" key="12">
    <source>
        <dbReference type="PROSITE-ProRule" id="PRU10112"/>
    </source>
</evidence>
<keyword evidence="7 10" id="KW-0456">Lyase</keyword>
<dbReference type="PANTHER" id="PTHR30523">
    <property type="entry name" value="PHOSPHOENOLPYRUVATE CARBOXYLASE"/>
    <property type="match status" value="1"/>
</dbReference>
<dbReference type="InterPro" id="IPR015813">
    <property type="entry name" value="Pyrv/PenolPyrv_kinase-like_dom"/>
</dbReference>
<evidence type="ECO:0000256" key="4">
    <source>
        <dbReference type="ARBA" id="ARBA00012305"/>
    </source>
</evidence>
<evidence type="ECO:0000256" key="6">
    <source>
        <dbReference type="ARBA" id="ARBA00022842"/>
    </source>
</evidence>
<evidence type="ECO:0000313" key="13">
    <source>
        <dbReference type="EMBL" id="MVX59509.1"/>
    </source>
</evidence>
<dbReference type="HAMAP" id="MF_00595">
    <property type="entry name" value="PEPcase_type1"/>
    <property type="match status" value="1"/>
</dbReference>
<comment type="subunit">
    <text evidence="10">Homotetramer.</text>
</comment>
<keyword evidence="13" id="KW-0670">Pyruvate</keyword>
<dbReference type="Pfam" id="PF00311">
    <property type="entry name" value="PEPcase"/>
    <property type="match status" value="1"/>
</dbReference>
<evidence type="ECO:0000256" key="10">
    <source>
        <dbReference type="HAMAP-Rule" id="MF_00595"/>
    </source>
</evidence>
<dbReference type="GO" id="GO:0008964">
    <property type="term" value="F:phosphoenolpyruvate carboxylase activity"/>
    <property type="evidence" value="ECO:0007669"/>
    <property type="project" value="UniProtKB-UniRule"/>
</dbReference>
<dbReference type="InterPro" id="IPR021135">
    <property type="entry name" value="PEP_COase"/>
</dbReference>
<dbReference type="PRINTS" id="PR00150">
    <property type="entry name" value="PEPCARBXLASE"/>
</dbReference>
<dbReference type="Gene3D" id="1.20.1440.90">
    <property type="entry name" value="Phosphoenolpyruvate/pyruvate domain"/>
    <property type="match status" value="1"/>
</dbReference>
<comment type="function">
    <text evidence="2 10">Forms oxaloacetate, a four-carbon dicarboxylic acid source for the tricarboxylic acid cycle.</text>
</comment>
<evidence type="ECO:0000256" key="5">
    <source>
        <dbReference type="ARBA" id="ARBA00022419"/>
    </source>
</evidence>
<dbReference type="GO" id="GO:0015977">
    <property type="term" value="P:carbon fixation"/>
    <property type="evidence" value="ECO:0007669"/>
    <property type="project" value="UniProtKB-UniRule"/>
</dbReference>
<feature type="active site" evidence="10 12">
    <location>
        <position position="583"/>
    </location>
</feature>
<dbReference type="EC" id="4.1.1.31" evidence="4 10"/>
<dbReference type="PANTHER" id="PTHR30523:SF6">
    <property type="entry name" value="PHOSPHOENOLPYRUVATE CARBOXYLASE"/>
    <property type="match status" value="1"/>
</dbReference>
<dbReference type="InterPro" id="IPR018129">
    <property type="entry name" value="PEP_COase_Lys_AS"/>
</dbReference>
<comment type="caution">
    <text evidence="13">The sequence shown here is derived from an EMBL/GenBank/DDBJ whole genome shotgun (WGS) entry which is preliminary data.</text>
</comment>
<evidence type="ECO:0000256" key="11">
    <source>
        <dbReference type="PROSITE-ProRule" id="PRU10111"/>
    </source>
</evidence>
<dbReference type="EMBL" id="WSRS01000080">
    <property type="protein sequence ID" value="MVX59509.1"/>
    <property type="molecule type" value="Genomic_DNA"/>
</dbReference>
<dbReference type="PROSITE" id="PS00781">
    <property type="entry name" value="PEPCASE_1"/>
    <property type="match status" value="1"/>
</dbReference>
<keyword evidence="6 10" id="KW-0460">Magnesium</keyword>
<dbReference type="Proteomes" id="UP000461595">
    <property type="component" value="Unassembled WGS sequence"/>
</dbReference>
<evidence type="ECO:0000256" key="8">
    <source>
        <dbReference type="ARBA" id="ARBA00023300"/>
    </source>
</evidence>
<dbReference type="InterPro" id="IPR033129">
    <property type="entry name" value="PEPCASE_His_AS"/>
</dbReference>
<organism evidence="13 14">
    <name type="scientific">Streptococcus danieliae</name>
    <dbReference type="NCBI Taxonomy" id="747656"/>
    <lineage>
        <taxon>Bacteria</taxon>
        <taxon>Bacillati</taxon>
        <taxon>Bacillota</taxon>
        <taxon>Bacilli</taxon>
        <taxon>Lactobacillales</taxon>
        <taxon>Streptococcaceae</taxon>
        <taxon>Streptococcus</taxon>
    </lineage>
</organism>
<protein>
    <recommendedName>
        <fullName evidence="5 10">Phosphoenolpyruvate carboxylase</fullName>
        <shortName evidence="10">PEPC</shortName>
        <shortName evidence="10">PEPCase</shortName>
        <ecNumber evidence="4 10">4.1.1.31</ecNumber>
    </recommendedName>
</protein>
<feature type="active site" evidence="10 11">
    <location>
        <position position="136"/>
    </location>
</feature>
<dbReference type="OrthoDB" id="9768133at2"/>